<accession>A0A4Q1U078</accession>
<dbReference type="Proteomes" id="UP000290767">
    <property type="component" value="Unassembled WGS sequence"/>
</dbReference>
<reference evidence="1 2" key="1">
    <citation type="submission" date="2017-03" db="EMBL/GenBank/DDBJ databases">
        <authorList>
            <person name="Safronova V.I."/>
            <person name="Sazanova A.L."/>
            <person name="Chirak E.R."/>
        </authorList>
    </citation>
    <scope>NUCLEOTIDE SEQUENCE [LARGE SCALE GENOMIC DNA]</scope>
    <source>
        <strain evidence="1 2">Tri-43</strain>
    </source>
</reference>
<protein>
    <submittedName>
        <fullName evidence="1">Uncharacterized protein</fullName>
    </submittedName>
</protein>
<evidence type="ECO:0000313" key="2">
    <source>
        <dbReference type="Proteomes" id="UP000290767"/>
    </source>
</evidence>
<comment type="caution">
    <text evidence="1">The sequence shown here is derived from an EMBL/GenBank/DDBJ whole genome shotgun (WGS) entry which is preliminary data.</text>
</comment>
<sequence>MTEGRLGEFISGEMEATFLRGSASSMADAGINMRTQARGEAITASAGKRVGFSAGSVEIRQRSGLHLAPDRR</sequence>
<proteinExistence type="predicted"/>
<dbReference type="EMBL" id="MZMU01000012">
    <property type="protein sequence ID" value="RXT23995.1"/>
    <property type="molecule type" value="Genomic_DNA"/>
</dbReference>
<gene>
    <name evidence="1" type="ORF">B5P46_18910</name>
</gene>
<name>A0A4Q1U078_RHILE</name>
<dbReference type="AlphaFoldDB" id="A0A4Q1U078"/>
<evidence type="ECO:0000313" key="1">
    <source>
        <dbReference type="EMBL" id="RXT23995.1"/>
    </source>
</evidence>
<organism evidence="1 2">
    <name type="scientific">Rhizobium leguminosarum</name>
    <dbReference type="NCBI Taxonomy" id="384"/>
    <lineage>
        <taxon>Bacteria</taxon>
        <taxon>Pseudomonadati</taxon>
        <taxon>Pseudomonadota</taxon>
        <taxon>Alphaproteobacteria</taxon>
        <taxon>Hyphomicrobiales</taxon>
        <taxon>Rhizobiaceae</taxon>
        <taxon>Rhizobium/Agrobacterium group</taxon>
        <taxon>Rhizobium</taxon>
    </lineage>
</organism>